<protein>
    <submittedName>
        <fullName evidence="1">Uncharacterized protein</fullName>
    </submittedName>
</protein>
<comment type="caution">
    <text evidence="1">The sequence shown here is derived from an EMBL/GenBank/DDBJ whole genome shotgun (WGS) entry which is preliminary data.</text>
</comment>
<name>A0ACC0LCT3_RHOML</name>
<sequence>MKVPGGSSIEVNYRVHKFSARGISHPASGRIRLYEVLLRIIEQLKTAGEMHRELLEMLESKNGGYIS</sequence>
<proteinExistence type="predicted"/>
<keyword evidence="2" id="KW-1185">Reference proteome</keyword>
<dbReference type="Proteomes" id="UP001062846">
    <property type="component" value="Chromosome 13"/>
</dbReference>
<evidence type="ECO:0000313" key="1">
    <source>
        <dbReference type="EMBL" id="KAI8526445.1"/>
    </source>
</evidence>
<dbReference type="EMBL" id="CM046400">
    <property type="protein sequence ID" value="KAI8526445.1"/>
    <property type="molecule type" value="Genomic_DNA"/>
</dbReference>
<evidence type="ECO:0000313" key="2">
    <source>
        <dbReference type="Proteomes" id="UP001062846"/>
    </source>
</evidence>
<organism evidence="1 2">
    <name type="scientific">Rhododendron molle</name>
    <name type="common">Chinese azalea</name>
    <name type="synonym">Azalea mollis</name>
    <dbReference type="NCBI Taxonomy" id="49168"/>
    <lineage>
        <taxon>Eukaryota</taxon>
        <taxon>Viridiplantae</taxon>
        <taxon>Streptophyta</taxon>
        <taxon>Embryophyta</taxon>
        <taxon>Tracheophyta</taxon>
        <taxon>Spermatophyta</taxon>
        <taxon>Magnoliopsida</taxon>
        <taxon>eudicotyledons</taxon>
        <taxon>Gunneridae</taxon>
        <taxon>Pentapetalae</taxon>
        <taxon>asterids</taxon>
        <taxon>Ericales</taxon>
        <taxon>Ericaceae</taxon>
        <taxon>Ericoideae</taxon>
        <taxon>Rhodoreae</taxon>
        <taxon>Rhododendron</taxon>
    </lineage>
</organism>
<reference evidence="1" key="1">
    <citation type="submission" date="2022-02" db="EMBL/GenBank/DDBJ databases">
        <title>Plant Genome Project.</title>
        <authorList>
            <person name="Zhang R.-G."/>
        </authorList>
    </citation>
    <scope>NUCLEOTIDE SEQUENCE</scope>
    <source>
        <strain evidence="1">AT1</strain>
    </source>
</reference>
<accession>A0ACC0LCT3</accession>
<gene>
    <name evidence="1" type="ORF">RHMOL_Rhmol13G0307900</name>
</gene>